<evidence type="ECO:0000259" key="8">
    <source>
        <dbReference type="Pfam" id="PF23368"/>
    </source>
</evidence>
<evidence type="ECO:0000256" key="6">
    <source>
        <dbReference type="RuleBase" id="RU003983"/>
    </source>
</evidence>
<accession>Q2RXT2</accession>
<dbReference type="PANTHER" id="PTHR22726">
    <property type="entry name" value="METALLOENDOPEPTIDASE OMA1"/>
    <property type="match status" value="1"/>
</dbReference>
<dbReference type="STRING" id="269796.Rru_A0258"/>
<gene>
    <name evidence="9" type="ordered locus">Rru_A0258</name>
</gene>
<dbReference type="InterPro" id="IPR051156">
    <property type="entry name" value="Mito/Outer_Membr_Metalloprot"/>
</dbReference>
<dbReference type="Proteomes" id="UP000001929">
    <property type="component" value="Chromosome"/>
</dbReference>
<keyword evidence="10" id="KW-1185">Reference proteome</keyword>
<dbReference type="EMBL" id="CP000230">
    <property type="protein sequence ID" value="ABC21063.1"/>
    <property type="molecule type" value="Genomic_DNA"/>
</dbReference>
<dbReference type="GO" id="GO:0051603">
    <property type="term" value="P:proteolysis involved in protein catabolic process"/>
    <property type="evidence" value="ECO:0007669"/>
    <property type="project" value="TreeGrafter"/>
</dbReference>
<dbReference type="GO" id="GO:0046872">
    <property type="term" value="F:metal ion binding"/>
    <property type="evidence" value="ECO:0007669"/>
    <property type="project" value="UniProtKB-KW"/>
</dbReference>
<evidence type="ECO:0000256" key="2">
    <source>
        <dbReference type="ARBA" id="ARBA00022723"/>
    </source>
</evidence>
<comment type="similarity">
    <text evidence="6">Belongs to the peptidase M48 family.</text>
</comment>
<keyword evidence="5 6" id="KW-0482">Metalloprotease</keyword>
<dbReference type="PANTHER" id="PTHR22726:SF1">
    <property type="entry name" value="METALLOENDOPEPTIDASE OMA1, MITOCHONDRIAL"/>
    <property type="match status" value="1"/>
</dbReference>
<evidence type="ECO:0000313" key="10">
    <source>
        <dbReference type="Proteomes" id="UP000001929"/>
    </source>
</evidence>
<evidence type="ECO:0000256" key="3">
    <source>
        <dbReference type="ARBA" id="ARBA00022801"/>
    </source>
</evidence>
<dbReference type="GO" id="GO:0016020">
    <property type="term" value="C:membrane"/>
    <property type="evidence" value="ECO:0007669"/>
    <property type="project" value="TreeGrafter"/>
</dbReference>
<evidence type="ECO:0000313" key="9">
    <source>
        <dbReference type="EMBL" id="ABC21063.1"/>
    </source>
</evidence>
<evidence type="ECO:0000256" key="4">
    <source>
        <dbReference type="ARBA" id="ARBA00022833"/>
    </source>
</evidence>
<name>Q2RXT2_RHORT</name>
<evidence type="ECO:0000259" key="7">
    <source>
        <dbReference type="Pfam" id="PF01435"/>
    </source>
</evidence>
<dbReference type="KEGG" id="rru:Rru_A0258"/>
<dbReference type="PATRIC" id="fig|269796.9.peg.312"/>
<sequence>MTPGAAPVVHGTLIEAGRSRGAAATLEPVAGMAPAAGLLRLCRDGVVETIAAHSLTASPPLAGVPRRLVLEDGRVFISPDNAAVTALLRAVGVRPPGGWIAALERLHPRLIGLLAVVLVVVVLSLRWGVPLAADAAASLVPASVERLIGAQAFAVLDGSVLEPTTVAAVRQDRLRARFADLTKAAGLSAGVALEFRQGGPFGANAIALPGGPVVVTDELLALAGEGDDEAVVGVLAHEIGHLVGRHGVKRLIRAAGLTMIATLAVGDMGDLVSEAAAYPVLLLDRGYSRSFEREADSYAIALLTRSGGDPASLARALARLADLCGATCTRGGWLASHPPLNERIRDINEPTR</sequence>
<keyword evidence="1 6" id="KW-0645">Protease</keyword>
<keyword evidence="3 6" id="KW-0378">Hydrolase</keyword>
<dbReference type="eggNOG" id="COG0501">
    <property type="taxonomic scope" value="Bacteria"/>
</dbReference>
<dbReference type="InterPro" id="IPR055518">
    <property type="entry name" value="DUF7092"/>
</dbReference>
<dbReference type="Pfam" id="PF01435">
    <property type="entry name" value="Peptidase_M48"/>
    <property type="match status" value="1"/>
</dbReference>
<feature type="domain" description="DUF7092" evidence="8">
    <location>
        <begin position="10"/>
        <end position="90"/>
    </location>
</feature>
<dbReference type="EnsemblBacteria" id="ABC21063">
    <property type="protein sequence ID" value="ABC21063"/>
    <property type="gene ID" value="Rru_A0258"/>
</dbReference>
<keyword evidence="4 6" id="KW-0862">Zinc</keyword>
<dbReference type="InterPro" id="IPR001915">
    <property type="entry name" value="Peptidase_M48"/>
</dbReference>
<dbReference type="PhylomeDB" id="Q2RXT2"/>
<comment type="cofactor">
    <cofactor evidence="6">
        <name>Zn(2+)</name>
        <dbReference type="ChEBI" id="CHEBI:29105"/>
    </cofactor>
    <text evidence="6">Binds 1 zinc ion per subunit.</text>
</comment>
<dbReference type="HOGENOM" id="CLU_029002_0_1_5"/>
<dbReference type="Pfam" id="PF23368">
    <property type="entry name" value="DUF7092"/>
    <property type="match status" value="1"/>
</dbReference>
<dbReference type="AlphaFoldDB" id="Q2RXT2"/>
<evidence type="ECO:0000256" key="5">
    <source>
        <dbReference type="ARBA" id="ARBA00023049"/>
    </source>
</evidence>
<evidence type="ECO:0000256" key="1">
    <source>
        <dbReference type="ARBA" id="ARBA00022670"/>
    </source>
</evidence>
<dbReference type="CDD" id="cd07332">
    <property type="entry name" value="M48C_Oma1_like"/>
    <property type="match status" value="1"/>
</dbReference>
<dbReference type="GO" id="GO:0004222">
    <property type="term" value="F:metalloendopeptidase activity"/>
    <property type="evidence" value="ECO:0007669"/>
    <property type="project" value="InterPro"/>
</dbReference>
<proteinExistence type="inferred from homology"/>
<dbReference type="RefSeq" id="WP_011388011.1">
    <property type="nucleotide sequence ID" value="NC_007643.1"/>
</dbReference>
<keyword evidence="2" id="KW-0479">Metal-binding</keyword>
<organism evidence="9 10">
    <name type="scientific">Rhodospirillum rubrum (strain ATCC 11170 / ATH 1.1.1 / DSM 467 / LMG 4362 / NCIMB 8255 / S1)</name>
    <dbReference type="NCBI Taxonomy" id="269796"/>
    <lineage>
        <taxon>Bacteria</taxon>
        <taxon>Pseudomonadati</taxon>
        <taxon>Pseudomonadota</taxon>
        <taxon>Alphaproteobacteria</taxon>
        <taxon>Rhodospirillales</taxon>
        <taxon>Rhodospirillaceae</taxon>
        <taxon>Rhodospirillum</taxon>
    </lineage>
</organism>
<protein>
    <submittedName>
        <fullName evidence="9">Peptidase M48, Ste24p</fullName>
    </submittedName>
</protein>
<dbReference type="Gene3D" id="3.30.2010.10">
    <property type="entry name" value="Metalloproteases ('zincins'), catalytic domain"/>
    <property type="match status" value="1"/>
</dbReference>
<feature type="domain" description="Peptidase M48" evidence="7">
    <location>
        <begin position="172"/>
        <end position="350"/>
    </location>
</feature>
<reference evidence="9 10" key="1">
    <citation type="journal article" date="2011" name="Stand. Genomic Sci.">
        <title>Complete genome sequence of Rhodospirillum rubrum type strain (S1).</title>
        <authorList>
            <person name="Munk A.C."/>
            <person name="Copeland A."/>
            <person name="Lucas S."/>
            <person name="Lapidus A."/>
            <person name="Del Rio T.G."/>
            <person name="Barry K."/>
            <person name="Detter J.C."/>
            <person name="Hammon N."/>
            <person name="Israni S."/>
            <person name="Pitluck S."/>
            <person name="Brettin T."/>
            <person name="Bruce D."/>
            <person name="Han C."/>
            <person name="Tapia R."/>
            <person name="Gilna P."/>
            <person name="Schmutz J."/>
            <person name="Larimer F."/>
            <person name="Land M."/>
            <person name="Kyrpides N.C."/>
            <person name="Mavromatis K."/>
            <person name="Richardson P."/>
            <person name="Rohde M."/>
            <person name="Goker M."/>
            <person name="Klenk H.P."/>
            <person name="Zhang Y."/>
            <person name="Roberts G.P."/>
            <person name="Reslewic S."/>
            <person name="Schwartz D.C."/>
        </authorList>
    </citation>
    <scope>NUCLEOTIDE SEQUENCE [LARGE SCALE GENOMIC DNA]</scope>
    <source>
        <strain evidence="10">ATCC 11170 / ATH 1.1.1 / DSM 467 / LMG 4362 / NCIMB 8255 / S1</strain>
    </source>
</reference>